<keyword evidence="2" id="KW-1185">Reference proteome</keyword>
<sequence length="610" mass="64534">MVAIFADSNRARMRYIKSVDGWGTTPATGRTRELRYTGSSVTASKETTVSEEIRADRMVSDIIETSAKSAGEINIEFSAGSHDDFLESFMMGAWTRPMTFDSAQGKSLVFADADTIYIKGKDVTDYFFAGRRIRTNGFVNPANNNYWQIATIVFNAGANRTEIGLTTATAVAENGTANTFMYDANDVIVLKNTNIRAGTGGLPTFDSNGTNAFAAAIAAGQIVPGQKVFIDGLGFATGTVTLTGQPAAGSRVRLSDGKKAVTFQFGGVFGQTVEPVDLGTDFNQTAENLALALNEARAVGKIAASATFAGGVVTIKLQTETGTLTEVSDTGNVIAVANFAGGDASLHGIFTILSATDDVLEVSPAPSTNANAGARAITIKGSMLRNPHLVEDITPQDYVLETGFEDVGQYFIADGQRVGGFSYDISSNAILTGSFTFSGRAMTRSDVTILGDDGVYTVLGTTATEVANSTVNVGNVNVNGEVLSTALQSIQLTGDNNLRDQNAVSYKFPAGIGSGRMDITGSVNAYFADGALWDKFLNHETVSLSYSISDVAGHTYHFTIPSCKFSSDQVNPAGGNQDVMEAMEFTAKRDPETECQIQIDRFSSNLPITA</sequence>
<protein>
    <submittedName>
        <fullName evidence="1">Major tail tube protein</fullName>
    </submittedName>
</protein>
<proteinExistence type="predicted"/>
<organism evidence="1 2">
    <name type="scientific">Caulobacter phage CcrBL9</name>
    <dbReference type="NCBI Taxonomy" id="2283270"/>
    <lineage>
        <taxon>Viruses</taxon>
        <taxon>Duplodnaviria</taxon>
        <taxon>Heunggongvirae</taxon>
        <taxon>Uroviricota</taxon>
        <taxon>Caudoviricetes</taxon>
        <taxon>Jeanschmidtviridae</taxon>
        <taxon>Bertelyvirus</taxon>
        <taxon>Bertelyvirus BL9</taxon>
    </lineage>
</organism>
<reference evidence="2" key="1">
    <citation type="submission" date="2018-07" db="EMBL/GenBank/DDBJ databases">
        <title>Giant CbK-like Caulobacter bacteriophages have genetically divergent genomes.</title>
        <authorList>
            <person name="Wilson K.M."/>
            <person name="Ely B."/>
        </authorList>
    </citation>
    <scope>NUCLEOTIDE SEQUENCE [LARGE SCALE GENOMIC DNA]</scope>
</reference>
<evidence type="ECO:0000313" key="1">
    <source>
        <dbReference type="EMBL" id="AXQ69187.1"/>
    </source>
</evidence>
<evidence type="ECO:0000313" key="2">
    <source>
        <dbReference type="Proteomes" id="UP000259421"/>
    </source>
</evidence>
<dbReference type="EMBL" id="MH588546">
    <property type="protein sequence ID" value="AXQ69187.1"/>
    <property type="molecule type" value="Genomic_DNA"/>
</dbReference>
<dbReference type="Pfam" id="PF18906">
    <property type="entry name" value="Phage_tube_2"/>
    <property type="match status" value="1"/>
</dbReference>
<reference evidence="1 2" key="2">
    <citation type="submission" date="2018-09" db="EMBL/GenBank/DDBJ databases">
        <title>Giant CbK-like Caulobacter bacteriophages have genetically divergent genomes.</title>
        <authorList>
            <person name="Wilson K."/>
            <person name="Ely B."/>
        </authorList>
    </citation>
    <scope>NUCLEOTIDE SEQUENCE [LARGE SCALE GENOMIC DNA]</scope>
</reference>
<accession>A0A385EEE6</accession>
<dbReference type="Proteomes" id="UP000259421">
    <property type="component" value="Segment"/>
</dbReference>
<name>A0A385EEE6_9CAUD</name>
<dbReference type="InterPro" id="IPR044000">
    <property type="entry name" value="Phage_tube_2"/>
</dbReference>
<gene>
    <name evidence="1" type="ORF">CcrBL9_gp163</name>
</gene>